<organism evidence="7">
    <name type="scientific">candidate division WOR-3 bacterium</name>
    <dbReference type="NCBI Taxonomy" id="2052148"/>
    <lineage>
        <taxon>Bacteria</taxon>
        <taxon>Bacteria division WOR-3</taxon>
    </lineage>
</organism>
<accession>A0A7C3N5G9</accession>
<dbReference type="PROSITE" id="PS50249">
    <property type="entry name" value="MPN"/>
    <property type="match status" value="1"/>
</dbReference>
<dbReference type="PANTHER" id="PTHR30471:SF3">
    <property type="entry name" value="UPF0758 PROTEIN YEES-RELATED"/>
    <property type="match status" value="1"/>
</dbReference>
<dbReference type="NCBIfam" id="TIGR00608">
    <property type="entry name" value="radc"/>
    <property type="match status" value="1"/>
</dbReference>
<sequence>MKRFEDYGDLKDTDILKKILKKDYKEEILLKTLEKIYLNFPEISFDILDQLEEEDKNLLFSIFQFYERIKEKEKRIRSPKDVFSLLKDIAKRRQENFIVISLDSSMKIIHKRTVFIGTLNTTFVHPREVFADPIVDRACGIIVAHNHPSSNVEPSSEDDLVTSRLVDAGKILGIEVYDHIILSKDSYYSYKEKKPEFFR</sequence>
<keyword evidence="2" id="KW-0479">Metal-binding</keyword>
<reference evidence="7" key="1">
    <citation type="journal article" date="2020" name="mSystems">
        <title>Genome- and Community-Level Interaction Insights into Carbon Utilization and Element Cycling Functions of Hydrothermarchaeota in Hydrothermal Sediment.</title>
        <authorList>
            <person name="Zhou Z."/>
            <person name="Liu Y."/>
            <person name="Xu W."/>
            <person name="Pan J."/>
            <person name="Luo Z.H."/>
            <person name="Li M."/>
        </authorList>
    </citation>
    <scope>NUCLEOTIDE SEQUENCE [LARGE SCALE GENOMIC DNA]</scope>
    <source>
        <strain evidence="7">SpSt-464</strain>
    </source>
</reference>
<keyword evidence="4" id="KW-0862">Zinc</keyword>
<keyword evidence="3" id="KW-0378">Hydrolase</keyword>
<protein>
    <submittedName>
        <fullName evidence="7">DNA repair protein RadC</fullName>
    </submittedName>
</protein>
<evidence type="ECO:0000259" key="6">
    <source>
        <dbReference type="PROSITE" id="PS50249"/>
    </source>
</evidence>
<comment type="caution">
    <text evidence="7">The sequence shown here is derived from an EMBL/GenBank/DDBJ whole genome shotgun (WGS) entry which is preliminary data.</text>
</comment>
<name>A0A7C3N5G9_UNCW3</name>
<gene>
    <name evidence="7" type="primary">radC</name>
    <name evidence="7" type="ORF">ENS15_02430</name>
</gene>
<keyword evidence="5" id="KW-0482">Metalloprotease</keyword>
<dbReference type="GO" id="GO:0008237">
    <property type="term" value="F:metallopeptidase activity"/>
    <property type="evidence" value="ECO:0007669"/>
    <property type="project" value="UniProtKB-KW"/>
</dbReference>
<dbReference type="AlphaFoldDB" id="A0A7C3N5G9"/>
<dbReference type="GO" id="GO:0006508">
    <property type="term" value="P:proteolysis"/>
    <property type="evidence" value="ECO:0007669"/>
    <property type="project" value="UniProtKB-KW"/>
</dbReference>
<feature type="domain" description="MPN" evidence="6">
    <location>
        <begin position="75"/>
        <end position="196"/>
    </location>
</feature>
<dbReference type="Gene3D" id="3.40.140.10">
    <property type="entry name" value="Cytidine Deaminase, domain 2"/>
    <property type="match status" value="1"/>
</dbReference>
<dbReference type="CDD" id="cd08071">
    <property type="entry name" value="MPN_DUF2466"/>
    <property type="match status" value="1"/>
</dbReference>
<dbReference type="InterPro" id="IPR025657">
    <property type="entry name" value="RadC_JAB"/>
</dbReference>
<evidence type="ECO:0000256" key="2">
    <source>
        <dbReference type="ARBA" id="ARBA00022723"/>
    </source>
</evidence>
<evidence type="ECO:0000256" key="1">
    <source>
        <dbReference type="ARBA" id="ARBA00022670"/>
    </source>
</evidence>
<evidence type="ECO:0000256" key="5">
    <source>
        <dbReference type="ARBA" id="ARBA00023049"/>
    </source>
</evidence>
<dbReference type="Pfam" id="PF04002">
    <property type="entry name" value="RadC"/>
    <property type="match status" value="1"/>
</dbReference>
<evidence type="ECO:0000313" key="7">
    <source>
        <dbReference type="EMBL" id="HFK23498.1"/>
    </source>
</evidence>
<dbReference type="InterPro" id="IPR001405">
    <property type="entry name" value="UPF0758"/>
</dbReference>
<evidence type="ECO:0000256" key="4">
    <source>
        <dbReference type="ARBA" id="ARBA00022833"/>
    </source>
</evidence>
<dbReference type="GO" id="GO:0046872">
    <property type="term" value="F:metal ion binding"/>
    <property type="evidence" value="ECO:0007669"/>
    <property type="project" value="UniProtKB-KW"/>
</dbReference>
<dbReference type="EMBL" id="DSTT01000002">
    <property type="protein sequence ID" value="HFK23498.1"/>
    <property type="molecule type" value="Genomic_DNA"/>
</dbReference>
<keyword evidence="1" id="KW-0645">Protease</keyword>
<dbReference type="InterPro" id="IPR037518">
    <property type="entry name" value="MPN"/>
</dbReference>
<proteinExistence type="predicted"/>
<dbReference type="PANTHER" id="PTHR30471">
    <property type="entry name" value="DNA REPAIR PROTEIN RADC"/>
    <property type="match status" value="1"/>
</dbReference>
<evidence type="ECO:0000256" key="3">
    <source>
        <dbReference type="ARBA" id="ARBA00022801"/>
    </source>
</evidence>